<dbReference type="AlphaFoldDB" id="A0A382HH09"/>
<accession>A0A382HH09</accession>
<dbReference type="InterPro" id="IPR006115">
    <property type="entry name" value="6PGDH_NADP-bd"/>
</dbReference>
<gene>
    <name evidence="2" type="ORF">METZ01_LOCUS239209</name>
</gene>
<dbReference type="GO" id="GO:0050661">
    <property type="term" value="F:NADP binding"/>
    <property type="evidence" value="ECO:0007669"/>
    <property type="project" value="InterPro"/>
</dbReference>
<protein>
    <recommendedName>
        <fullName evidence="1">6-phosphogluconate dehydrogenase NADP-binding domain-containing protein</fullName>
    </recommendedName>
</protein>
<dbReference type="Pfam" id="PF03446">
    <property type="entry name" value="NAD_binding_2"/>
    <property type="match status" value="1"/>
</dbReference>
<feature type="domain" description="6-phosphogluconate dehydrogenase NADP-binding" evidence="1">
    <location>
        <begin position="4"/>
        <end position="124"/>
    </location>
</feature>
<evidence type="ECO:0000313" key="2">
    <source>
        <dbReference type="EMBL" id="SVB86355.1"/>
    </source>
</evidence>
<sequence>MANLGFVGLGPIGGKMARRLLEAGHSVTGYNRTKSRAQWLLDLGMLWGDTPRAVAQASEVTLSVVRDTEALVAVTGGPDGLLAGLGPGKYYIDMSTVSPSTSKQLAEKASEAGAMMFNAPVSGSLVALKPG</sequence>
<dbReference type="EMBL" id="UINC01061123">
    <property type="protein sequence ID" value="SVB86355.1"/>
    <property type="molecule type" value="Genomic_DNA"/>
</dbReference>
<reference evidence="2" key="1">
    <citation type="submission" date="2018-05" db="EMBL/GenBank/DDBJ databases">
        <authorList>
            <person name="Lanie J.A."/>
            <person name="Ng W.-L."/>
            <person name="Kazmierczak K.M."/>
            <person name="Andrzejewski T.M."/>
            <person name="Davidsen T.M."/>
            <person name="Wayne K.J."/>
            <person name="Tettelin H."/>
            <person name="Glass J.I."/>
            <person name="Rusch D."/>
            <person name="Podicherti R."/>
            <person name="Tsui H.-C.T."/>
            <person name="Winkler M.E."/>
        </authorList>
    </citation>
    <scope>NUCLEOTIDE SEQUENCE</scope>
</reference>
<organism evidence="2">
    <name type="scientific">marine metagenome</name>
    <dbReference type="NCBI Taxonomy" id="408172"/>
    <lineage>
        <taxon>unclassified sequences</taxon>
        <taxon>metagenomes</taxon>
        <taxon>ecological metagenomes</taxon>
    </lineage>
</organism>
<dbReference type="PANTHER" id="PTHR43580:SF2">
    <property type="entry name" value="CYTOKINE-LIKE NUCLEAR FACTOR N-PAC"/>
    <property type="match status" value="1"/>
</dbReference>
<dbReference type="SUPFAM" id="SSF51735">
    <property type="entry name" value="NAD(P)-binding Rossmann-fold domains"/>
    <property type="match status" value="1"/>
</dbReference>
<proteinExistence type="predicted"/>
<name>A0A382HH09_9ZZZZ</name>
<dbReference type="InterPro" id="IPR036291">
    <property type="entry name" value="NAD(P)-bd_dom_sf"/>
</dbReference>
<dbReference type="PANTHER" id="PTHR43580">
    <property type="entry name" value="OXIDOREDUCTASE GLYR1-RELATED"/>
    <property type="match status" value="1"/>
</dbReference>
<evidence type="ECO:0000259" key="1">
    <source>
        <dbReference type="Pfam" id="PF03446"/>
    </source>
</evidence>
<dbReference type="Gene3D" id="3.40.50.720">
    <property type="entry name" value="NAD(P)-binding Rossmann-like Domain"/>
    <property type="match status" value="1"/>
</dbReference>
<dbReference type="InterPro" id="IPR051265">
    <property type="entry name" value="HIBADH-related_NP60_sf"/>
</dbReference>